<protein>
    <recommendedName>
        <fullName evidence="4">Bromo domain-containing protein</fullName>
    </recommendedName>
</protein>
<gene>
    <name evidence="5" type="ORF">D9613_005041</name>
</gene>
<feature type="compositionally biased region" description="Basic and acidic residues" evidence="3">
    <location>
        <begin position="194"/>
        <end position="203"/>
    </location>
</feature>
<dbReference type="PANTHER" id="PTHR15398:SF4">
    <property type="entry name" value="BROMODOMAIN-CONTAINING PROTEIN 8 ISOFORM X1"/>
    <property type="match status" value="1"/>
</dbReference>
<dbReference type="GO" id="GO:0035267">
    <property type="term" value="C:NuA4 histone acetyltransferase complex"/>
    <property type="evidence" value="ECO:0007669"/>
    <property type="project" value="TreeGrafter"/>
</dbReference>
<evidence type="ECO:0000256" key="2">
    <source>
        <dbReference type="PROSITE-ProRule" id="PRU00035"/>
    </source>
</evidence>
<accession>A0A8H4QX94</accession>
<feature type="compositionally biased region" description="Acidic residues" evidence="3">
    <location>
        <begin position="439"/>
        <end position="450"/>
    </location>
</feature>
<dbReference type="Proteomes" id="UP000521872">
    <property type="component" value="Unassembled WGS sequence"/>
</dbReference>
<keyword evidence="1 2" id="KW-0103">Bromodomain</keyword>
<dbReference type="EMBL" id="JAACJL010000016">
    <property type="protein sequence ID" value="KAF4619234.1"/>
    <property type="molecule type" value="Genomic_DNA"/>
</dbReference>
<feature type="domain" description="Bromo" evidence="4">
    <location>
        <begin position="539"/>
        <end position="609"/>
    </location>
</feature>
<evidence type="ECO:0000313" key="6">
    <source>
        <dbReference type="Proteomes" id="UP000521872"/>
    </source>
</evidence>
<evidence type="ECO:0000313" key="5">
    <source>
        <dbReference type="EMBL" id="KAF4619234.1"/>
    </source>
</evidence>
<feature type="region of interest" description="Disordered" evidence="3">
    <location>
        <begin position="127"/>
        <end position="151"/>
    </location>
</feature>
<dbReference type="PRINTS" id="PR00503">
    <property type="entry name" value="BROMODOMAIN"/>
</dbReference>
<dbReference type="PANTHER" id="PTHR15398">
    <property type="entry name" value="BROMODOMAIN-CONTAINING PROTEIN 8"/>
    <property type="match status" value="1"/>
</dbReference>
<proteinExistence type="predicted"/>
<dbReference type="AlphaFoldDB" id="A0A8H4QX94"/>
<name>A0A8H4QX94_9AGAR</name>
<dbReference type="GO" id="GO:0006325">
    <property type="term" value="P:chromatin organization"/>
    <property type="evidence" value="ECO:0007669"/>
    <property type="project" value="UniProtKB-ARBA"/>
</dbReference>
<evidence type="ECO:0000256" key="3">
    <source>
        <dbReference type="SAM" id="MobiDB-lite"/>
    </source>
</evidence>
<dbReference type="InterPro" id="IPR036427">
    <property type="entry name" value="Bromodomain-like_sf"/>
</dbReference>
<keyword evidence="6" id="KW-1185">Reference proteome</keyword>
<reference evidence="5 6" key="1">
    <citation type="submission" date="2019-12" db="EMBL/GenBank/DDBJ databases">
        <authorList>
            <person name="Floudas D."/>
            <person name="Bentzer J."/>
            <person name="Ahren D."/>
            <person name="Johansson T."/>
            <person name="Persson P."/>
            <person name="Tunlid A."/>
        </authorList>
    </citation>
    <scope>NUCLEOTIDE SEQUENCE [LARGE SCALE GENOMIC DNA]</scope>
    <source>
        <strain evidence="5 6">CBS 102.39</strain>
    </source>
</reference>
<comment type="caution">
    <text evidence="5">The sequence shown here is derived from an EMBL/GenBank/DDBJ whole genome shotgun (WGS) entry which is preliminary data.</text>
</comment>
<feature type="compositionally biased region" description="Basic and acidic residues" evidence="3">
    <location>
        <begin position="279"/>
        <end position="293"/>
    </location>
</feature>
<feature type="region of interest" description="Disordered" evidence="3">
    <location>
        <begin position="171"/>
        <end position="519"/>
    </location>
</feature>
<dbReference type="Pfam" id="PF00439">
    <property type="entry name" value="Bromodomain"/>
    <property type="match status" value="1"/>
</dbReference>
<feature type="compositionally biased region" description="Low complexity" evidence="3">
    <location>
        <begin position="377"/>
        <end position="392"/>
    </location>
</feature>
<evidence type="ECO:0000256" key="1">
    <source>
        <dbReference type="ARBA" id="ARBA00023117"/>
    </source>
</evidence>
<dbReference type="InterPro" id="IPR001487">
    <property type="entry name" value="Bromodomain"/>
</dbReference>
<evidence type="ECO:0000259" key="4">
    <source>
        <dbReference type="PROSITE" id="PS50014"/>
    </source>
</evidence>
<dbReference type="SUPFAM" id="SSF47370">
    <property type="entry name" value="Bromodomain"/>
    <property type="match status" value="1"/>
</dbReference>
<feature type="compositionally biased region" description="Polar residues" evidence="3">
    <location>
        <begin position="225"/>
        <end position="243"/>
    </location>
</feature>
<dbReference type="SMART" id="SM00297">
    <property type="entry name" value="BROMO"/>
    <property type="match status" value="1"/>
</dbReference>
<feature type="compositionally biased region" description="Polar residues" evidence="3">
    <location>
        <begin position="318"/>
        <end position="332"/>
    </location>
</feature>
<dbReference type="Gene3D" id="1.20.920.10">
    <property type="entry name" value="Bromodomain-like"/>
    <property type="match status" value="1"/>
</dbReference>
<dbReference type="PROSITE" id="PS50014">
    <property type="entry name" value="BROMODOMAIN_2"/>
    <property type="match status" value="1"/>
</dbReference>
<organism evidence="5 6">
    <name type="scientific">Agrocybe pediades</name>
    <dbReference type="NCBI Taxonomy" id="84607"/>
    <lineage>
        <taxon>Eukaryota</taxon>
        <taxon>Fungi</taxon>
        <taxon>Dikarya</taxon>
        <taxon>Basidiomycota</taxon>
        <taxon>Agaricomycotina</taxon>
        <taxon>Agaricomycetes</taxon>
        <taxon>Agaricomycetidae</taxon>
        <taxon>Agaricales</taxon>
        <taxon>Agaricineae</taxon>
        <taxon>Strophariaceae</taxon>
        <taxon>Agrocybe</taxon>
    </lineage>
</organism>
<feature type="compositionally biased region" description="Basic and acidic residues" evidence="3">
    <location>
        <begin position="486"/>
        <end position="496"/>
    </location>
</feature>
<feature type="compositionally biased region" description="Acidic residues" evidence="3">
    <location>
        <begin position="345"/>
        <end position="370"/>
    </location>
</feature>
<sequence length="639" mass="70152">MSSRSSRRAQAQVPLTNSEALLLAQAVWELGANTNSWAPISKILSKHPLITRPRVFSSPQSCHSMYESLMKEAGLEVNESSNEPHSPLNLQLAQKHYRSRFLELQALILAEESKFKAVLKEIEELKAGGGSGNGAVAGEAAPKQKSRSPAKSIEVRLDQVNSIYAVSNSSKSVDELPDSADHYDATKSIPSPRPAEHDSHEETTTSDGGVVNGREMQPGIDSGKHSSPNADAALIQTSRNLRSSAEDIREPQDGDESAAARSEHDNADEIEMSETTAALREDLAEDSVDHKEEEQEQAAASGERGEAEGEGAESSASPTQSEVNVDQQSTPSVKELPTEPSGQDGEAEFEVEGQDESTELPEQVDADTDVDSVHSPASADAEAAMDEAVSSDVEPVVQMRRSSRRRKSSAASVPPPQPRKRLRSKGQLSELEPQTVIDSENENDIGTEEDTPARDDERASSPFEGPTTRRRDGKRKASFLDPDDSSPEKKRVREDSVPIDEDGPSHSRLRTTRHTTKTEEQVALKKFQNVISMLHSQISQHRNGNIFHNPIKDSEAPDYHEIVKRPMDLKTIKTRVKDGVIANSLEYQRDIYLMFANAMMYNRPGSDVHAMAEDMMIESEGQINAFRQTEGLVKRGQRP</sequence>